<dbReference type="Gene3D" id="3.90.550.10">
    <property type="entry name" value="Spore Coat Polysaccharide Biosynthesis Protein SpsA, Chain A"/>
    <property type="match status" value="1"/>
</dbReference>
<dbReference type="PANTHER" id="PTHR22916">
    <property type="entry name" value="GLYCOSYLTRANSFERASE"/>
    <property type="match status" value="1"/>
</dbReference>
<dbReference type="Proteomes" id="UP000005753">
    <property type="component" value="Chromosome"/>
</dbReference>
<dbReference type="InterPro" id="IPR029044">
    <property type="entry name" value="Nucleotide-diphossugar_trans"/>
</dbReference>
<dbReference type="HOGENOM" id="CLU_025996_25_3_9"/>
<evidence type="ECO:0000313" key="5">
    <source>
        <dbReference type="Proteomes" id="UP000005753"/>
    </source>
</evidence>
<dbReference type="OrthoDB" id="1771649at2"/>
<evidence type="ECO:0000256" key="2">
    <source>
        <dbReference type="ARBA" id="ARBA00022679"/>
    </source>
</evidence>
<sequence>MSDEIRVSVIVPVYNTAGYLRRCMDALVNQSLVEIEILVINDGSTDESPEILQEYEKKYPLKVRVIHQENRGQAAARNLGIRQAKGLYIGFADSDDYVDSDMYRKMYDLACESGADYVECRYHAMLESAGEIREIAPRGRIRPHRESREMLIDPQVSPWNKIFRREVLLHSGVFFPEGFIYEDTSWYGKCVPYIRKTAYLDEALVYYSIRGNSTMTADRGRRVADIFPVLEDMLAFYREKGFFEMYQKELEYFCVKIALCSNFSRIGRVRDAALARSLVCRTFEFVKKEFPRYRDNTYFAGKTGLYIRNVHPWNSRICAKILGKVMKG</sequence>
<dbReference type="SUPFAM" id="SSF53448">
    <property type="entry name" value="Nucleotide-diphospho-sugar transferases"/>
    <property type="match status" value="1"/>
</dbReference>
<keyword evidence="2 4" id="KW-0808">Transferase</keyword>
<feature type="domain" description="Glycosyltransferase 2-like" evidence="3">
    <location>
        <begin position="8"/>
        <end position="168"/>
    </location>
</feature>
<evidence type="ECO:0000256" key="1">
    <source>
        <dbReference type="ARBA" id="ARBA00022676"/>
    </source>
</evidence>
<dbReference type="STRING" id="633697.EubceDRAFT1_1883"/>
<dbReference type="AlphaFoldDB" id="I5AV35"/>
<dbReference type="eggNOG" id="COG1215">
    <property type="taxonomic scope" value="Bacteria"/>
</dbReference>
<gene>
    <name evidence="4" type="ORF">EubceDRAFT1_1883</name>
</gene>
<dbReference type="CDD" id="cd00761">
    <property type="entry name" value="Glyco_tranf_GTA_type"/>
    <property type="match status" value="1"/>
</dbReference>
<proteinExistence type="predicted"/>
<dbReference type="EMBL" id="CM001487">
    <property type="protein sequence ID" value="EIM57658.1"/>
    <property type="molecule type" value="Genomic_DNA"/>
</dbReference>
<dbReference type="InterPro" id="IPR001173">
    <property type="entry name" value="Glyco_trans_2-like"/>
</dbReference>
<keyword evidence="1" id="KW-0328">Glycosyltransferase</keyword>
<dbReference type="Pfam" id="PF00535">
    <property type="entry name" value="Glycos_transf_2"/>
    <property type="match status" value="1"/>
</dbReference>
<evidence type="ECO:0000259" key="3">
    <source>
        <dbReference type="Pfam" id="PF00535"/>
    </source>
</evidence>
<organism evidence="4 5">
    <name type="scientific">Eubacterium cellulosolvens (strain ATCC 43171 / JCM 9499 / 6)</name>
    <name type="common">Cillobacterium cellulosolvens</name>
    <dbReference type="NCBI Taxonomy" id="633697"/>
    <lineage>
        <taxon>Bacteria</taxon>
        <taxon>Bacillati</taxon>
        <taxon>Bacillota</taxon>
        <taxon>Clostridia</taxon>
        <taxon>Eubacteriales</taxon>
        <taxon>Eubacteriaceae</taxon>
        <taxon>Eubacterium</taxon>
    </lineage>
</organism>
<reference evidence="4 5" key="2">
    <citation type="submission" date="2012-02" db="EMBL/GenBank/DDBJ databases">
        <title>Improved High-Quality Draft sequence of Eubacterium cellulosolvens 6.</title>
        <authorList>
            <consortium name="US DOE Joint Genome Institute"/>
            <person name="Lucas S."/>
            <person name="Han J."/>
            <person name="Lapidus A."/>
            <person name="Cheng J.-F."/>
            <person name="Goodwin L."/>
            <person name="Pitluck S."/>
            <person name="Peters L."/>
            <person name="Mikhailova N."/>
            <person name="Gu W."/>
            <person name="Detter J.C."/>
            <person name="Han C."/>
            <person name="Tapia R."/>
            <person name="Land M."/>
            <person name="Hauser L."/>
            <person name="Kyrpides N."/>
            <person name="Ivanova N."/>
            <person name="Pagani I."/>
            <person name="Johnson E."/>
            <person name="Mukhopadhyay B."/>
            <person name="Anderson I."/>
            <person name="Woyke T."/>
        </authorList>
    </citation>
    <scope>NUCLEOTIDE SEQUENCE [LARGE SCALE GENOMIC DNA]</scope>
    <source>
        <strain evidence="4 5">6</strain>
    </source>
</reference>
<reference evidence="4 5" key="1">
    <citation type="submission" date="2010-08" db="EMBL/GenBank/DDBJ databases">
        <authorList>
            <consortium name="US DOE Joint Genome Institute (JGI-PGF)"/>
            <person name="Lucas S."/>
            <person name="Copeland A."/>
            <person name="Lapidus A."/>
            <person name="Cheng J.-F."/>
            <person name="Bruce D."/>
            <person name="Goodwin L."/>
            <person name="Pitluck S."/>
            <person name="Land M.L."/>
            <person name="Hauser L."/>
            <person name="Chang Y.-J."/>
            <person name="Anderson I.J."/>
            <person name="Johnson E."/>
            <person name="Mulhopadhyay B."/>
            <person name="Kyrpides N."/>
            <person name="Woyke T.J."/>
        </authorList>
    </citation>
    <scope>NUCLEOTIDE SEQUENCE [LARGE SCALE GENOMIC DNA]</scope>
    <source>
        <strain evidence="4 5">6</strain>
    </source>
</reference>
<dbReference type="PANTHER" id="PTHR22916:SF51">
    <property type="entry name" value="GLYCOSYLTRANSFERASE EPSH-RELATED"/>
    <property type="match status" value="1"/>
</dbReference>
<keyword evidence="5" id="KW-1185">Reference proteome</keyword>
<dbReference type="GO" id="GO:0016757">
    <property type="term" value="F:glycosyltransferase activity"/>
    <property type="evidence" value="ECO:0007669"/>
    <property type="project" value="UniProtKB-KW"/>
</dbReference>
<evidence type="ECO:0000313" key="4">
    <source>
        <dbReference type="EMBL" id="EIM57658.1"/>
    </source>
</evidence>
<name>I5AV35_EUBC6</name>
<protein>
    <submittedName>
        <fullName evidence="4">Glycosyl transferase</fullName>
    </submittedName>
</protein>
<accession>I5AV35</accession>